<dbReference type="Proteomes" id="UP000199354">
    <property type="component" value="Unassembled WGS sequence"/>
</dbReference>
<dbReference type="CDD" id="cd03349">
    <property type="entry name" value="LbH_XAT"/>
    <property type="match status" value="1"/>
</dbReference>
<dbReference type="InterPro" id="IPR001451">
    <property type="entry name" value="Hexapep"/>
</dbReference>
<dbReference type="Pfam" id="PF00132">
    <property type="entry name" value="Hexapep"/>
    <property type="match status" value="1"/>
</dbReference>
<dbReference type="OrthoDB" id="9814490at2"/>
<keyword evidence="4" id="KW-0012">Acyltransferase</keyword>
<evidence type="ECO:0000256" key="2">
    <source>
        <dbReference type="ARBA" id="ARBA00022679"/>
    </source>
</evidence>
<dbReference type="PANTHER" id="PTHR43300">
    <property type="entry name" value="ACETYLTRANSFERASE"/>
    <property type="match status" value="1"/>
</dbReference>
<evidence type="ECO:0000313" key="6">
    <source>
        <dbReference type="Proteomes" id="UP000199354"/>
    </source>
</evidence>
<evidence type="ECO:0000313" key="5">
    <source>
        <dbReference type="EMBL" id="SCY39843.1"/>
    </source>
</evidence>
<comment type="similarity">
    <text evidence="1">Belongs to the transferase hexapeptide repeat family.</text>
</comment>
<sequence length="213" mass="23566">MSGFRRFTKKVLYYFLNAVEQRNGASVSGFSRGLQNVRFGGENKLADRCNFSGKIEIGYRTTLGYNNFLSGDITIGKYCQIGGDVAIHTTNHPISHLSTYINRSLFDGELLELKEVKKVNIGHDVWIGHNVIITGNVTVGNGAILAAGSVVTKDVPPYSIVGGVPAKIIRKRFSDAIIDEIEALQWWDLSDGELQKIKPLFFKDYKTASTIYG</sequence>
<dbReference type="Gene3D" id="2.160.10.10">
    <property type="entry name" value="Hexapeptide repeat proteins"/>
    <property type="match status" value="1"/>
</dbReference>
<dbReference type="SUPFAM" id="SSF51161">
    <property type="entry name" value="Trimeric LpxA-like enzymes"/>
    <property type="match status" value="1"/>
</dbReference>
<keyword evidence="2 5" id="KW-0808">Transferase</keyword>
<evidence type="ECO:0000256" key="4">
    <source>
        <dbReference type="ARBA" id="ARBA00023315"/>
    </source>
</evidence>
<keyword evidence="6" id="KW-1185">Reference proteome</keyword>
<dbReference type="InterPro" id="IPR050179">
    <property type="entry name" value="Trans_hexapeptide_repeat"/>
</dbReference>
<dbReference type="PROSITE" id="PS00101">
    <property type="entry name" value="HEXAPEP_TRANSFERASES"/>
    <property type="match status" value="1"/>
</dbReference>
<dbReference type="PANTHER" id="PTHR43300:SF11">
    <property type="entry name" value="ACETYLTRANSFERASE RV3034C-RELATED"/>
    <property type="match status" value="1"/>
</dbReference>
<dbReference type="InterPro" id="IPR018357">
    <property type="entry name" value="Hexapep_transf_CS"/>
</dbReference>
<organism evidence="5 6">
    <name type="scientific">Flavobacterium caeni</name>
    <dbReference type="NCBI Taxonomy" id="490189"/>
    <lineage>
        <taxon>Bacteria</taxon>
        <taxon>Pseudomonadati</taxon>
        <taxon>Bacteroidota</taxon>
        <taxon>Flavobacteriia</taxon>
        <taxon>Flavobacteriales</taxon>
        <taxon>Flavobacteriaceae</taxon>
        <taxon>Flavobacterium</taxon>
    </lineage>
</organism>
<keyword evidence="3" id="KW-0677">Repeat</keyword>
<evidence type="ECO:0000256" key="1">
    <source>
        <dbReference type="ARBA" id="ARBA00007274"/>
    </source>
</evidence>
<dbReference type="STRING" id="490189.SAMN02927903_01324"/>
<dbReference type="GO" id="GO:0016746">
    <property type="term" value="F:acyltransferase activity"/>
    <property type="evidence" value="ECO:0007669"/>
    <property type="project" value="UniProtKB-KW"/>
</dbReference>
<protein>
    <submittedName>
        <fullName evidence="5">Acetyltransferase (Isoleucine patch superfamily)</fullName>
    </submittedName>
</protein>
<gene>
    <name evidence="5" type="ORF">SAMN02927903_01324</name>
</gene>
<evidence type="ECO:0000256" key="3">
    <source>
        <dbReference type="ARBA" id="ARBA00022737"/>
    </source>
</evidence>
<name>A0A1G5FKW3_9FLAO</name>
<dbReference type="InterPro" id="IPR011004">
    <property type="entry name" value="Trimer_LpxA-like_sf"/>
</dbReference>
<accession>A0A1G5FKW3</accession>
<reference evidence="5 6" key="1">
    <citation type="submission" date="2016-10" db="EMBL/GenBank/DDBJ databases">
        <authorList>
            <person name="de Groot N.N."/>
        </authorList>
    </citation>
    <scope>NUCLEOTIDE SEQUENCE [LARGE SCALE GENOMIC DNA]</scope>
    <source>
        <strain evidence="5 6">CGMCC 1.7031</strain>
    </source>
</reference>
<dbReference type="RefSeq" id="WP_091141605.1">
    <property type="nucleotide sequence ID" value="NZ_FMVF01000005.1"/>
</dbReference>
<dbReference type="EMBL" id="FMVF01000005">
    <property type="protein sequence ID" value="SCY39843.1"/>
    <property type="molecule type" value="Genomic_DNA"/>
</dbReference>
<proteinExistence type="inferred from homology"/>
<dbReference type="AlphaFoldDB" id="A0A1G5FKW3"/>